<gene>
    <name evidence="2" type="ORF">ACFSQT_10800</name>
</gene>
<proteinExistence type="predicted"/>
<reference evidence="3" key="1">
    <citation type="journal article" date="2019" name="Int. J. Syst. Evol. Microbiol.">
        <title>The Global Catalogue of Microorganisms (GCM) 10K type strain sequencing project: providing services to taxonomists for standard genome sequencing and annotation.</title>
        <authorList>
            <consortium name="The Broad Institute Genomics Platform"/>
            <consortium name="The Broad Institute Genome Sequencing Center for Infectious Disease"/>
            <person name="Wu L."/>
            <person name="Ma J."/>
        </authorList>
    </citation>
    <scope>NUCLEOTIDE SEQUENCE [LARGE SCALE GENOMIC DNA]</scope>
    <source>
        <strain evidence="3">CGMCC 1.16226</strain>
    </source>
</reference>
<sequence length="113" mass="12273">MRQGHLLLHSQLSASYECTDETGQHDQDKTSEQPCYSGSDHHSRRQAIGVVADERPNTRNPGGGPYEKQTADAADYAVGCPAKAETWHPAAERNSARGAADKLYDHACDGRHG</sequence>
<keyword evidence="3" id="KW-1185">Reference proteome</keyword>
<dbReference type="EMBL" id="JBHUGY010000018">
    <property type="protein sequence ID" value="MFD2053563.1"/>
    <property type="molecule type" value="Genomic_DNA"/>
</dbReference>
<comment type="caution">
    <text evidence="2">The sequence shown here is derived from an EMBL/GenBank/DDBJ whole genome shotgun (WGS) entry which is preliminary data.</text>
</comment>
<dbReference type="RefSeq" id="WP_379018355.1">
    <property type="nucleotide sequence ID" value="NZ_JBHUGY010000018.1"/>
</dbReference>
<evidence type="ECO:0000256" key="1">
    <source>
        <dbReference type="SAM" id="MobiDB-lite"/>
    </source>
</evidence>
<feature type="region of interest" description="Disordered" evidence="1">
    <location>
        <begin position="18"/>
        <end position="70"/>
    </location>
</feature>
<name>A0ABW4WC14_9HYPH</name>
<dbReference type="Proteomes" id="UP001597349">
    <property type="component" value="Unassembled WGS sequence"/>
</dbReference>
<protein>
    <submittedName>
        <fullName evidence="2">Uncharacterized protein</fullName>
    </submittedName>
</protein>
<evidence type="ECO:0000313" key="2">
    <source>
        <dbReference type="EMBL" id="MFD2053563.1"/>
    </source>
</evidence>
<accession>A0ABW4WC14</accession>
<feature type="compositionally biased region" description="Basic and acidic residues" evidence="1">
    <location>
        <begin position="22"/>
        <end position="31"/>
    </location>
</feature>
<evidence type="ECO:0000313" key="3">
    <source>
        <dbReference type="Proteomes" id="UP001597349"/>
    </source>
</evidence>
<organism evidence="2 3">
    <name type="scientific">Mesorhizobium calcicola</name>
    <dbReference type="NCBI Taxonomy" id="1300310"/>
    <lineage>
        <taxon>Bacteria</taxon>
        <taxon>Pseudomonadati</taxon>
        <taxon>Pseudomonadota</taxon>
        <taxon>Alphaproteobacteria</taxon>
        <taxon>Hyphomicrobiales</taxon>
        <taxon>Phyllobacteriaceae</taxon>
        <taxon>Mesorhizobium</taxon>
    </lineage>
</organism>